<feature type="compositionally biased region" description="Low complexity" evidence="1">
    <location>
        <begin position="132"/>
        <end position="141"/>
    </location>
</feature>
<feature type="region of interest" description="Disordered" evidence="1">
    <location>
        <begin position="364"/>
        <end position="394"/>
    </location>
</feature>
<dbReference type="Proteomes" id="UP000028760">
    <property type="component" value="Unassembled WGS sequence"/>
</dbReference>
<evidence type="ECO:0000313" key="3">
    <source>
        <dbReference type="Proteomes" id="UP000028760"/>
    </source>
</evidence>
<accession>A0A096LUH0</accession>
<feature type="compositionally biased region" description="Low complexity" evidence="1">
    <location>
        <begin position="38"/>
        <end position="57"/>
    </location>
</feature>
<reference evidence="2" key="2">
    <citation type="submission" date="2025-08" db="UniProtKB">
        <authorList>
            <consortium name="Ensembl"/>
        </authorList>
    </citation>
    <scope>IDENTIFICATION</scope>
</reference>
<dbReference type="EMBL" id="AYCK01007177">
    <property type="status" value="NOT_ANNOTATED_CDS"/>
    <property type="molecule type" value="Genomic_DNA"/>
</dbReference>
<proteinExistence type="predicted"/>
<keyword evidence="3" id="KW-1185">Reference proteome</keyword>
<dbReference type="GeneTree" id="ENSGT00730000113167"/>
<feature type="compositionally biased region" description="Low complexity" evidence="1">
    <location>
        <begin position="153"/>
        <end position="179"/>
    </location>
</feature>
<evidence type="ECO:0000256" key="1">
    <source>
        <dbReference type="SAM" id="MobiDB-lite"/>
    </source>
</evidence>
<dbReference type="OMA" id="HETTKSK"/>
<reference evidence="3" key="1">
    <citation type="submission" date="2013-10" db="EMBL/GenBank/DDBJ databases">
        <authorList>
            <person name="Schartl M."/>
            <person name="Warren W."/>
        </authorList>
    </citation>
    <scope>NUCLEOTIDE SEQUENCE [LARGE SCALE GENOMIC DNA]</scope>
    <source>
        <strain evidence="3">female</strain>
    </source>
</reference>
<feature type="region of interest" description="Disordered" evidence="1">
    <location>
        <begin position="114"/>
        <end position="267"/>
    </location>
</feature>
<dbReference type="EMBL" id="AYCK01007178">
    <property type="status" value="NOT_ANNOTATED_CDS"/>
    <property type="molecule type" value="Genomic_DNA"/>
</dbReference>
<name>A0A096LUH0_POEFO</name>
<sequence length="498" mass="52275">MPSKRKKNKRRMRRVQAQRRALEDQHAANPPIKASSGIAISAPPTATPKKAAKISPPTREKPPQAIPISAPAVEPPKFEPQPVVKEEAAEAFVVEVAAADDGVLLEQATVEVESRVGDEVEGPARVAKEAPAESSAPAEPSTVEADLAKEAEVPVSEAEPVSEVTTPDEAPVVAAVEAEQISNQTTLTEENEDTQTEMGQKDVTLAEEDTETKEELEVSIAEEVTISESVKEQAEEPVAEDLTSDQSPAEVELAAEKNESDAGSEVEVVIETVEPAEPPEDGEEKLEDSAALSVQPVAAIEDAASPPVEIPAHGSLLSHQVLNTITEAPLDEAEPPVVKHAEGTAELLLQQLAATESVSTAKDVSTSPVVQQEAEETGDAFTIQSESTDATPADPETVSAAPAGENALLIAAANQKCLGVLSEEAKSGGCDVPCQGPLPVEAVPLGGVVNKLPCCQEVSFDHGRCYVMFMTVTLSMVQELPVEITQNGNIVPEVSIEG</sequence>
<dbReference type="Ensembl" id="ENSPFOT00000025890.1">
    <property type="protein sequence ID" value="ENSPFOP00000022811.1"/>
    <property type="gene ID" value="ENSPFOG00000022039.1"/>
</dbReference>
<feature type="compositionally biased region" description="Basic residues" evidence="1">
    <location>
        <begin position="1"/>
        <end position="17"/>
    </location>
</feature>
<feature type="compositionally biased region" description="Acidic residues" evidence="1">
    <location>
        <begin position="205"/>
        <end position="214"/>
    </location>
</feature>
<evidence type="ECO:0000313" key="2">
    <source>
        <dbReference type="Ensembl" id="ENSPFOP00000022811.1"/>
    </source>
</evidence>
<feature type="region of interest" description="Disordered" evidence="1">
    <location>
        <begin position="1"/>
        <end position="80"/>
    </location>
</feature>
<dbReference type="AlphaFoldDB" id="A0A096LUH0"/>
<reference evidence="2" key="3">
    <citation type="submission" date="2025-09" db="UniProtKB">
        <authorList>
            <consortium name="Ensembl"/>
        </authorList>
    </citation>
    <scope>IDENTIFICATION</scope>
</reference>
<protein>
    <submittedName>
        <fullName evidence="2">Neurofilament heavy polypeptide-like</fullName>
    </submittedName>
</protein>
<organism evidence="2 3">
    <name type="scientific">Poecilia formosa</name>
    <name type="common">Amazon molly</name>
    <name type="synonym">Limia formosa</name>
    <dbReference type="NCBI Taxonomy" id="48698"/>
    <lineage>
        <taxon>Eukaryota</taxon>
        <taxon>Metazoa</taxon>
        <taxon>Chordata</taxon>
        <taxon>Craniata</taxon>
        <taxon>Vertebrata</taxon>
        <taxon>Euteleostomi</taxon>
        <taxon>Actinopterygii</taxon>
        <taxon>Neopterygii</taxon>
        <taxon>Teleostei</taxon>
        <taxon>Neoteleostei</taxon>
        <taxon>Acanthomorphata</taxon>
        <taxon>Ovalentaria</taxon>
        <taxon>Atherinomorphae</taxon>
        <taxon>Cyprinodontiformes</taxon>
        <taxon>Poeciliidae</taxon>
        <taxon>Poeciliinae</taxon>
        <taxon>Poecilia</taxon>
    </lineage>
</organism>